<dbReference type="SMART" id="SM00451">
    <property type="entry name" value="ZnF_U1"/>
    <property type="match status" value="1"/>
</dbReference>
<evidence type="ECO:0000256" key="1">
    <source>
        <dbReference type="SAM" id="MobiDB-lite"/>
    </source>
</evidence>
<feature type="compositionally biased region" description="Polar residues" evidence="1">
    <location>
        <begin position="124"/>
        <end position="140"/>
    </location>
</feature>
<dbReference type="InterPro" id="IPR013087">
    <property type="entry name" value="Znf_C2H2_type"/>
</dbReference>
<dbReference type="Gene3D" id="3.30.160.60">
    <property type="entry name" value="Classic Zinc Finger"/>
    <property type="match status" value="1"/>
</dbReference>
<dbReference type="InterPro" id="IPR003604">
    <property type="entry name" value="Matrin/U1-like-C_Znf_C2H2"/>
</dbReference>
<dbReference type="SUPFAM" id="SSF57667">
    <property type="entry name" value="beta-beta-alpha zinc fingers"/>
    <property type="match status" value="1"/>
</dbReference>
<reference evidence="3 4" key="1">
    <citation type="submission" date="2019-01" db="EMBL/GenBank/DDBJ databases">
        <title>Genome Assembly of Collichthys lucidus.</title>
        <authorList>
            <person name="Cai M."/>
            <person name="Xiao S."/>
        </authorList>
    </citation>
    <scope>NUCLEOTIDE SEQUENCE [LARGE SCALE GENOMIC DNA]</scope>
    <source>
        <strain evidence="3">JT15FE1705JMU</strain>
        <tissue evidence="3">Muscle</tissue>
    </source>
</reference>
<dbReference type="Pfam" id="PF12874">
    <property type="entry name" value="zf-met"/>
    <property type="match status" value="1"/>
</dbReference>
<dbReference type="InterPro" id="IPR036236">
    <property type="entry name" value="Znf_C2H2_sf"/>
</dbReference>
<feature type="domain" description="U1-type" evidence="2">
    <location>
        <begin position="84"/>
        <end position="118"/>
    </location>
</feature>
<dbReference type="Proteomes" id="UP000298787">
    <property type="component" value="Chromosome 23"/>
</dbReference>
<dbReference type="STRING" id="240159.A0A4U5VU21"/>
<protein>
    <submittedName>
        <fullName evidence="3">Zinc finger protein 385B</fullName>
    </submittedName>
</protein>
<dbReference type="GO" id="GO:0003676">
    <property type="term" value="F:nucleic acid binding"/>
    <property type="evidence" value="ECO:0007669"/>
    <property type="project" value="InterPro"/>
</dbReference>
<dbReference type="AlphaFoldDB" id="A0A4U5VU21"/>
<accession>A0A4U5VU21</accession>
<feature type="region of interest" description="Disordered" evidence="1">
    <location>
        <begin position="119"/>
        <end position="164"/>
    </location>
</feature>
<evidence type="ECO:0000313" key="3">
    <source>
        <dbReference type="EMBL" id="TKS92214.1"/>
    </source>
</evidence>
<sequence>MNGVRFHMLLYKALGIRGMKRPFSPSALPNTELDSRGFGAGLGTQMDAEPCCDTQDEAAVLDEQSPGGVLPSALHRLKRERKQRSYTLCEVCNIQLNSAAQAQIHYNGKSHQKRLKQISKGKMPSNTGCTPVCDGSSNPGKRSYARIGSAHRAQWSEKHEEQRS</sequence>
<proteinExistence type="predicted"/>
<dbReference type="GO" id="GO:0008270">
    <property type="term" value="F:zinc ion binding"/>
    <property type="evidence" value="ECO:0007669"/>
    <property type="project" value="InterPro"/>
</dbReference>
<keyword evidence="4" id="KW-1185">Reference proteome</keyword>
<name>A0A4U5VU21_COLLU</name>
<feature type="compositionally biased region" description="Basic and acidic residues" evidence="1">
    <location>
        <begin position="154"/>
        <end position="164"/>
    </location>
</feature>
<dbReference type="EMBL" id="CM014100">
    <property type="protein sequence ID" value="TKS92214.1"/>
    <property type="molecule type" value="Genomic_DNA"/>
</dbReference>
<organism evidence="3 4">
    <name type="scientific">Collichthys lucidus</name>
    <name type="common">Big head croaker</name>
    <name type="synonym">Sciaena lucida</name>
    <dbReference type="NCBI Taxonomy" id="240159"/>
    <lineage>
        <taxon>Eukaryota</taxon>
        <taxon>Metazoa</taxon>
        <taxon>Chordata</taxon>
        <taxon>Craniata</taxon>
        <taxon>Vertebrata</taxon>
        <taxon>Euteleostomi</taxon>
        <taxon>Actinopterygii</taxon>
        <taxon>Neopterygii</taxon>
        <taxon>Teleostei</taxon>
        <taxon>Neoteleostei</taxon>
        <taxon>Acanthomorphata</taxon>
        <taxon>Eupercaria</taxon>
        <taxon>Sciaenidae</taxon>
        <taxon>Collichthys</taxon>
    </lineage>
</organism>
<gene>
    <name evidence="3" type="ORF">D9C73_025584</name>
</gene>
<evidence type="ECO:0000259" key="2">
    <source>
        <dbReference type="SMART" id="SM00451"/>
    </source>
</evidence>
<evidence type="ECO:0000313" key="4">
    <source>
        <dbReference type="Proteomes" id="UP000298787"/>
    </source>
</evidence>